<gene>
    <name evidence="2" type="ORF">HF682_13745</name>
</gene>
<keyword evidence="3" id="KW-1185">Reference proteome</keyword>
<evidence type="ECO:0000313" key="2">
    <source>
        <dbReference type="EMBL" id="NLR76223.1"/>
    </source>
</evidence>
<organism evidence="2 3">
    <name type="scientific">Leeia aquatica</name>
    <dbReference type="NCBI Taxonomy" id="2725557"/>
    <lineage>
        <taxon>Bacteria</taxon>
        <taxon>Pseudomonadati</taxon>
        <taxon>Pseudomonadota</taxon>
        <taxon>Betaproteobacteria</taxon>
        <taxon>Neisseriales</taxon>
        <taxon>Leeiaceae</taxon>
        <taxon>Leeia</taxon>
    </lineage>
</organism>
<dbReference type="RefSeq" id="WP_168877892.1">
    <property type="nucleotide sequence ID" value="NZ_JABAIM010000003.1"/>
</dbReference>
<sequence length="49" mass="5668">MTDLGLLAAYMLMRNRLNEELNPAPAPEPEQELSPLFLSNPKRRWLSQD</sequence>
<evidence type="ECO:0000256" key="1">
    <source>
        <dbReference type="SAM" id="MobiDB-lite"/>
    </source>
</evidence>
<proteinExistence type="predicted"/>
<accession>A0A847S8Y2</accession>
<feature type="region of interest" description="Disordered" evidence="1">
    <location>
        <begin position="21"/>
        <end position="49"/>
    </location>
</feature>
<protein>
    <submittedName>
        <fullName evidence="2">Uncharacterized protein</fullName>
    </submittedName>
</protein>
<dbReference type="EMBL" id="JABAIM010000003">
    <property type="protein sequence ID" value="NLR76223.1"/>
    <property type="molecule type" value="Genomic_DNA"/>
</dbReference>
<comment type="caution">
    <text evidence="2">The sequence shown here is derived from an EMBL/GenBank/DDBJ whole genome shotgun (WGS) entry which is preliminary data.</text>
</comment>
<dbReference type="AlphaFoldDB" id="A0A847S8Y2"/>
<reference evidence="2 3" key="1">
    <citation type="submission" date="2020-04" db="EMBL/GenBank/DDBJ databases">
        <title>Draft genome of Leeia sp. IMCC25680.</title>
        <authorList>
            <person name="Song J."/>
            <person name="Cho J.-C."/>
        </authorList>
    </citation>
    <scope>NUCLEOTIDE SEQUENCE [LARGE SCALE GENOMIC DNA]</scope>
    <source>
        <strain evidence="2 3">IMCC25680</strain>
    </source>
</reference>
<name>A0A847S8Y2_9NEIS</name>
<evidence type="ECO:0000313" key="3">
    <source>
        <dbReference type="Proteomes" id="UP000587991"/>
    </source>
</evidence>
<dbReference type="Proteomes" id="UP000587991">
    <property type="component" value="Unassembled WGS sequence"/>
</dbReference>